<protein>
    <recommendedName>
        <fullName evidence="4">C-type cytochrome biogenesis protein CcmI</fullName>
    </recommendedName>
</protein>
<evidence type="ECO:0008006" key="4">
    <source>
        <dbReference type="Google" id="ProtNLM"/>
    </source>
</evidence>
<evidence type="ECO:0000313" key="2">
    <source>
        <dbReference type="EMBL" id="GHO43703.1"/>
    </source>
</evidence>
<gene>
    <name evidence="2" type="ORF">KSX_18660</name>
</gene>
<dbReference type="AlphaFoldDB" id="A0A8J3HZ73"/>
<evidence type="ECO:0000256" key="1">
    <source>
        <dbReference type="SAM" id="MobiDB-lite"/>
    </source>
</evidence>
<keyword evidence="3" id="KW-1185">Reference proteome</keyword>
<dbReference type="EMBL" id="BNJF01000001">
    <property type="protein sequence ID" value="GHO43703.1"/>
    <property type="molecule type" value="Genomic_DNA"/>
</dbReference>
<accession>A0A8J3HZ73</accession>
<evidence type="ECO:0000313" key="3">
    <source>
        <dbReference type="Proteomes" id="UP000612362"/>
    </source>
</evidence>
<proteinExistence type="predicted"/>
<reference evidence="2" key="1">
    <citation type="submission" date="2020-10" db="EMBL/GenBank/DDBJ databases">
        <title>Taxonomic study of unclassified bacteria belonging to the class Ktedonobacteria.</title>
        <authorList>
            <person name="Yabe S."/>
            <person name="Wang C.M."/>
            <person name="Zheng Y."/>
            <person name="Sakai Y."/>
            <person name="Cavaletti L."/>
            <person name="Monciardini P."/>
            <person name="Donadio S."/>
        </authorList>
    </citation>
    <scope>NUCLEOTIDE SEQUENCE</scope>
    <source>
        <strain evidence="2">SOSP1-1</strain>
    </source>
</reference>
<comment type="caution">
    <text evidence="2">The sequence shown here is derived from an EMBL/GenBank/DDBJ whole genome shotgun (WGS) entry which is preliminary data.</text>
</comment>
<organism evidence="2 3">
    <name type="scientific">Ktedonospora formicarum</name>
    <dbReference type="NCBI Taxonomy" id="2778364"/>
    <lineage>
        <taxon>Bacteria</taxon>
        <taxon>Bacillati</taxon>
        <taxon>Chloroflexota</taxon>
        <taxon>Ktedonobacteria</taxon>
        <taxon>Ktedonobacterales</taxon>
        <taxon>Ktedonobacteraceae</taxon>
        <taxon>Ktedonospora</taxon>
    </lineage>
</organism>
<sequence>MAISIAIILALLALAFVAYPLLKGVPALQTESAPDSVQKPELKPDASTTEQEVAAKTALQEVELDYQLGNIDEPDYQTMRERYMRRALVALKARHDEEQAIDERIEEQLRTMREQEKESE</sequence>
<dbReference type="Proteomes" id="UP000612362">
    <property type="component" value="Unassembled WGS sequence"/>
</dbReference>
<dbReference type="RefSeq" id="WP_220193162.1">
    <property type="nucleotide sequence ID" value="NZ_BNJF01000001.1"/>
</dbReference>
<name>A0A8J3HZ73_9CHLR</name>
<feature type="region of interest" description="Disordered" evidence="1">
    <location>
        <begin position="30"/>
        <end position="49"/>
    </location>
</feature>